<dbReference type="Proteomes" id="UP000828390">
    <property type="component" value="Unassembled WGS sequence"/>
</dbReference>
<evidence type="ECO:0000313" key="1">
    <source>
        <dbReference type="EMBL" id="KAH3835447.1"/>
    </source>
</evidence>
<name>A0A9D4K948_DREPO</name>
<organism evidence="1 2">
    <name type="scientific">Dreissena polymorpha</name>
    <name type="common">Zebra mussel</name>
    <name type="synonym">Mytilus polymorpha</name>
    <dbReference type="NCBI Taxonomy" id="45954"/>
    <lineage>
        <taxon>Eukaryota</taxon>
        <taxon>Metazoa</taxon>
        <taxon>Spiralia</taxon>
        <taxon>Lophotrochozoa</taxon>
        <taxon>Mollusca</taxon>
        <taxon>Bivalvia</taxon>
        <taxon>Autobranchia</taxon>
        <taxon>Heteroconchia</taxon>
        <taxon>Euheterodonta</taxon>
        <taxon>Imparidentia</taxon>
        <taxon>Neoheterodontei</taxon>
        <taxon>Myida</taxon>
        <taxon>Dreissenoidea</taxon>
        <taxon>Dreissenidae</taxon>
        <taxon>Dreissena</taxon>
    </lineage>
</organism>
<comment type="caution">
    <text evidence="1">The sequence shown here is derived from an EMBL/GenBank/DDBJ whole genome shotgun (WGS) entry which is preliminary data.</text>
</comment>
<dbReference type="EMBL" id="JAIWYP010000004">
    <property type="protein sequence ID" value="KAH3835447.1"/>
    <property type="molecule type" value="Genomic_DNA"/>
</dbReference>
<accession>A0A9D4K948</accession>
<proteinExistence type="predicted"/>
<gene>
    <name evidence="1" type="ORF">DPMN_108794</name>
</gene>
<dbReference type="AlphaFoldDB" id="A0A9D4K948"/>
<reference evidence="1" key="1">
    <citation type="journal article" date="2019" name="bioRxiv">
        <title>The Genome of the Zebra Mussel, Dreissena polymorpha: A Resource for Invasive Species Research.</title>
        <authorList>
            <person name="McCartney M.A."/>
            <person name="Auch B."/>
            <person name="Kono T."/>
            <person name="Mallez S."/>
            <person name="Zhang Y."/>
            <person name="Obille A."/>
            <person name="Becker A."/>
            <person name="Abrahante J.E."/>
            <person name="Garbe J."/>
            <person name="Badalamenti J.P."/>
            <person name="Herman A."/>
            <person name="Mangelson H."/>
            <person name="Liachko I."/>
            <person name="Sullivan S."/>
            <person name="Sone E.D."/>
            <person name="Koren S."/>
            <person name="Silverstein K.A.T."/>
            <person name="Beckman K.B."/>
            <person name="Gohl D.M."/>
        </authorList>
    </citation>
    <scope>NUCLEOTIDE SEQUENCE</scope>
    <source>
        <strain evidence="1">Duluth1</strain>
        <tissue evidence="1">Whole animal</tissue>
    </source>
</reference>
<evidence type="ECO:0000313" key="2">
    <source>
        <dbReference type="Proteomes" id="UP000828390"/>
    </source>
</evidence>
<reference evidence="1" key="2">
    <citation type="submission" date="2020-11" db="EMBL/GenBank/DDBJ databases">
        <authorList>
            <person name="McCartney M.A."/>
            <person name="Auch B."/>
            <person name="Kono T."/>
            <person name="Mallez S."/>
            <person name="Becker A."/>
            <person name="Gohl D.M."/>
            <person name="Silverstein K.A.T."/>
            <person name="Koren S."/>
            <person name="Bechman K.B."/>
            <person name="Herman A."/>
            <person name="Abrahante J.E."/>
            <person name="Garbe J."/>
        </authorList>
    </citation>
    <scope>NUCLEOTIDE SEQUENCE</scope>
    <source>
        <strain evidence="1">Duluth1</strain>
        <tissue evidence="1">Whole animal</tissue>
    </source>
</reference>
<protein>
    <submittedName>
        <fullName evidence="1">Uncharacterized protein</fullName>
    </submittedName>
</protein>
<sequence length="50" mass="5984">MPRRSWYRRRVSESLLARVSGAEKASRDELSWCEEWTAVVRQFVEQRAVD</sequence>
<keyword evidence="2" id="KW-1185">Reference proteome</keyword>